<accession>A0A1X2GW42</accession>
<organism evidence="2 3">
    <name type="scientific">Hesseltinella vesiculosa</name>
    <dbReference type="NCBI Taxonomy" id="101127"/>
    <lineage>
        <taxon>Eukaryota</taxon>
        <taxon>Fungi</taxon>
        <taxon>Fungi incertae sedis</taxon>
        <taxon>Mucoromycota</taxon>
        <taxon>Mucoromycotina</taxon>
        <taxon>Mucoromycetes</taxon>
        <taxon>Mucorales</taxon>
        <taxon>Cunninghamellaceae</taxon>
        <taxon>Hesseltinella</taxon>
    </lineage>
</organism>
<evidence type="ECO:0000256" key="1">
    <source>
        <dbReference type="SAM" id="SignalP"/>
    </source>
</evidence>
<proteinExistence type="predicted"/>
<feature type="chain" id="PRO_5012665332" evidence="1">
    <location>
        <begin position="26"/>
        <end position="126"/>
    </location>
</feature>
<dbReference type="EMBL" id="MCGT01000002">
    <property type="protein sequence ID" value="ORX62263.1"/>
    <property type="molecule type" value="Genomic_DNA"/>
</dbReference>
<gene>
    <name evidence="2" type="ORF">DM01DRAFT_1075634</name>
</gene>
<dbReference type="Proteomes" id="UP000242146">
    <property type="component" value="Unassembled WGS sequence"/>
</dbReference>
<comment type="caution">
    <text evidence="2">The sequence shown here is derived from an EMBL/GenBank/DDBJ whole genome shotgun (WGS) entry which is preliminary data.</text>
</comment>
<feature type="signal peptide" evidence="1">
    <location>
        <begin position="1"/>
        <end position="25"/>
    </location>
</feature>
<protein>
    <submittedName>
        <fullName evidence="2">Uncharacterized protein</fullName>
    </submittedName>
</protein>
<keyword evidence="1" id="KW-0732">Signal</keyword>
<keyword evidence="3" id="KW-1185">Reference proteome</keyword>
<sequence length="126" mass="14739">MKIQSARTVFHLRITLSKLLQVILIVPDEKIEWYNNNDIHSKLIPTLYDAIVKQLIQNSNEPSKRKRDLEVKQKINKTGLFTLTYSFHQLSRPQAFLIRVHILRTDRVIHLPPYRPFALRAASLVG</sequence>
<reference evidence="2 3" key="1">
    <citation type="submission" date="2016-07" db="EMBL/GenBank/DDBJ databases">
        <title>Pervasive Adenine N6-methylation of Active Genes in Fungi.</title>
        <authorList>
            <consortium name="DOE Joint Genome Institute"/>
            <person name="Mondo S.J."/>
            <person name="Dannebaum R.O."/>
            <person name="Kuo R.C."/>
            <person name="Labutti K."/>
            <person name="Haridas S."/>
            <person name="Kuo A."/>
            <person name="Salamov A."/>
            <person name="Ahrendt S.R."/>
            <person name="Lipzen A."/>
            <person name="Sullivan W."/>
            <person name="Andreopoulos W.B."/>
            <person name="Clum A."/>
            <person name="Lindquist E."/>
            <person name="Daum C."/>
            <person name="Ramamoorthy G.K."/>
            <person name="Gryganskyi A."/>
            <person name="Culley D."/>
            <person name="Magnuson J.K."/>
            <person name="James T.Y."/>
            <person name="O'Malley M.A."/>
            <person name="Stajich J.E."/>
            <person name="Spatafora J.W."/>
            <person name="Visel A."/>
            <person name="Grigoriev I.V."/>
        </authorList>
    </citation>
    <scope>NUCLEOTIDE SEQUENCE [LARGE SCALE GENOMIC DNA]</scope>
    <source>
        <strain evidence="2 3">NRRL 3301</strain>
    </source>
</reference>
<name>A0A1X2GW42_9FUNG</name>
<dbReference type="AlphaFoldDB" id="A0A1X2GW42"/>
<dbReference type="OrthoDB" id="2288911at2759"/>
<evidence type="ECO:0000313" key="2">
    <source>
        <dbReference type="EMBL" id="ORX62263.1"/>
    </source>
</evidence>
<evidence type="ECO:0000313" key="3">
    <source>
        <dbReference type="Proteomes" id="UP000242146"/>
    </source>
</evidence>